<dbReference type="GO" id="GO:0110001">
    <property type="term" value="C:toxin-antitoxin complex"/>
    <property type="evidence" value="ECO:0007669"/>
    <property type="project" value="InterPro"/>
</dbReference>
<keyword evidence="1" id="KW-0378">Hydrolase</keyword>
<proteinExistence type="predicted"/>
<gene>
    <name evidence="1" type="primary">yhaV_1</name>
    <name evidence="1" type="ORF">GALL_04050</name>
</gene>
<dbReference type="GO" id="GO:0016787">
    <property type="term" value="F:hydrolase activity"/>
    <property type="evidence" value="ECO:0007669"/>
    <property type="project" value="UniProtKB-KW"/>
</dbReference>
<dbReference type="EMBL" id="MLJW01000001">
    <property type="protein sequence ID" value="OIR19524.1"/>
    <property type="molecule type" value="Genomic_DNA"/>
</dbReference>
<dbReference type="EC" id="3.1.-.-" evidence="1"/>
<reference evidence="1" key="1">
    <citation type="submission" date="2016-10" db="EMBL/GenBank/DDBJ databases">
        <title>Sequence of Gallionella enrichment culture.</title>
        <authorList>
            <person name="Poehlein A."/>
            <person name="Muehling M."/>
            <person name="Daniel R."/>
        </authorList>
    </citation>
    <scope>NUCLEOTIDE SEQUENCE</scope>
</reference>
<evidence type="ECO:0000313" key="1">
    <source>
        <dbReference type="EMBL" id="OIR19524.1"/>
    </source>
</evidence>
<dbReference type="Pfam" id="PF11663">
    <property type="entry name" value="Toxin_YhaV"/>
    <property type="match status" value="1"/>
</dbReference>
<accession>A0A1J5U0H3</accession>
<comment type="caution">
    <text evidence="1">The sequence shown here is derived from an EMBL/GenBank/DDBJ whole genome shotgun (WGS) entry which is preliminary data.</text>
</comment>
<dbReference type="InterPro" id="IPR021679">
    <property type="entry name" value="Toxin_endonuclease_YhaV"/>
</dbReference>
<sequence>MTIKAHGWSLHAHSCFISQLEALTNTVEKQREADPGGYQGKTQAKLLASILMLLETEIPEDPASKSFDQGNTLGASMRHWRRAKFNRRYRLFFQFQSAKSEIVYAWVNDENTLRKEGSTTDAYKVFAKLVSGKKIPNDWKELLAAASSKDEELGALLEE</sequence>
<organism evidence="1">
    <name type="scientific">mine drainage metagenome</name>
    <dbReference type="NCBI Taxonomy" id="410659"/>
    <lineage>
        <taxon>unclassified sequences</taxon>
        <taxon>metagenomes</taxon>
        <taxon>ecological metagenomes</taxon>
    </lineage>
</organism>
<dbReference type="AlphaFoldDB" id="A0A1J5U0H3"/>
<name>A0A1J5U0H3_9ZZZZ</name>
<protein>
    <submittedName>
        <fullName evidence="1">Toxin YhaV</fullName>
        <ecNumber evidence="1">3.1.-.-</ecNumber>
    </submittedName>
</protein>
<dbReference type="GO" id="GO:0004540">
    <property type="term" value="F:RNA nuclease activity"/>
    <property type="evidence" value="ECO:0007669"/>
    <property type="project" value="InterPro"/>
</dbReference>